<dbReference type="InterPro" id="IPR001610">
    <property type="entry name" value="PAC"/>
</dbReference>
<evidence type="ECO:0000256" key="18">
    <source>
        <dbReference type="ARBA" id="ARBA00023026"/>
    </source>
</evidence>
<dbReference type="InterPro" id="IPR011102">
    <property type="entry name" value="Sig_transdc_His_kinase_HWE"/>
</dbReference>
<evidence type="ECO:0000256" key="1">
    <source>
        <dbReference type="ARBA" id="ARBA00000085"/>
    </source>
</evidence>
<keyword evidence="26" id="KW-1185">Reference proteome</keyword>
<dbReference type="Pfam" id="PF07536">
    <property type="entry name" value="HWE_HK"/>
    <property type="match status" value="1"/>
</dbReference>
<feature type="transmembrane region" description="Helical" evidence="22">
    <location>
        <begin position="218"/>
        <end position="237"/>
    </location>
</feature>
<evidence type="ECO:0000256" key="4">
    <source>
        <dbReference type="ARBA" id="ARBA00022475"/>
    </source>
</evidence>
<dbReference type="InterPro" id="IPR000700">
    <property type="entry name" value="PAS-assoc_C"/>
</dbReference>
<keyword evidence="9" id="KW-0288">FMN</keyword>
<comment type="caution">
    <text evidence="25">The sequence shown here is derived from an EMBL/GenBank/DDBJ whole genome shotgun (WGS) entry which is preliminary data.</text>
</comment>
<keyword evidence="15" id="KW-0067">ATP-binding</keyword>
<keyword evidence="8" id="KW-0285">Flavoprotein</keyword>
<feature type="transmembrane region" description="Helical" evidence="22">
    <location>
        <begin position="47"/>
        <end position="66"/>
    </location>
</feature>
<evidence type="ECO:0000256" key="11">
    <source>
        <dbReference type="ARBA" id="ARBA00022692"/>
    </source>
</evidence>
<keyword evidence="12" id="KW-0677">Repeat</keyword>
<dbReference type="SMART" id="SM00086">
    <property type="entry name" value="PAC"/>
    <property type="match status" value="1"/>
</dbReference>
<dbReference type="PROSITE" id="PS50113">
    <property type="entry name" value="PAC"/>
    <property type="match status" value="1"/>
</dbReference>
<evidence type="ECO:0000256" key="14">
    <source>
        <dbReference type="ARBA" id="ARBA00022777"/>
    </source>
</evidence>
<evidence type="ECO:0000256" key="20">
    <source>
        <dbReference type="ARBA" id="ARBA00023170"/>
    </source>
</evidence>
<dbReference type="Pfam" id="PF05231">
    <property type="entry name" value="MASE1"/>
    <property type="match status" value="1"/>
</dbReference>
<feature type="coiled-coil region" evidence="21">
    <location>
        <begin position="276"/>
        <end position="310"/>
    </location>
</feature>
<dbReference type="Gene3D" id="3.30.565.10">
    <property type="entry name" value="Histidine kinase-like ATPase, C-terminal domain"/>
    <property type="match status" value="1"/>
</dbReference>
<feature type="transmembrane region" description="Helical" evidence="22">
    <location>
        <begin position="145"/>
        <end position="166"/>
    </location>
</feature>
<evidence type="ECO:0000256" key="8">
    <source>
        <dbReference type="ARBA" id="ARBA00022630"/>
    </source>
</evidence>
<sequence>MLGFYAIYLLAAAFGRWMAIVPGAPVTVWPPNGVILAALLIHRRETWPWWIALGIFGEITGNFLWYNSTVTAALGYMVANAAAIFAAGYILAPLFDAPIRRLTTLSQVLGLLVIGVLLSPMISATIGSAFVASEGKSSFADTWPLWWLGDATGTLIATPMTITVVNAWRDGMRLQGRALLEGFVIAGLLVGVTAWDLATGSYYTYLLPLPVLWAALRFEFRGAALAVVGLTFVIGAHGHILGASDSPALSIALMHNRMQFLILTAASIGLIVAAIVRQQKQALLDLAQINAELESRVKERTKDIEMSQKRFEATFKNAGVGISIVSGEGALMRVNDRLAEMLGYSAEEVEGRLLDDFTHPEDIPRGRTALEALKSGAADEYDLEKRYLCKDGSLVWGHTTVSCVRDAKGRISYLIKIIQDITDRKELDENRQMLMREVNHRGKNLLSVVKVIARQTALRSPENFIEAFGERLQALAANQDILVNNGWQQIELDALVRGQLEHFEAIRERVTVVGPPVKVSAHAAQAIGMAMHELATNAAKYGSLSNDVGRVVIDWSVEDGNFSMSWCEQDGPAVSAPTSRGFGTTVIDKLTASSLSADVELTYAPTGLVWKVSCQLATLRDD</sequence>
<evidence type="ECO:0000313" key="25">
    <source>
        <dbReference type="EMBL" id="EDQ03175.1"/>
    </source>
</evidence>
<dbReference type="CDD" id="cd00130">
    <property type="entry name" value="PAS"/>
    <property type="match status" value="1"/>
</dbReference>
<keyword evidence="10" id="KW-0808">Transferase</keyword>
<dbReference type="SMART" id="SM00911">
    <property type="entry name" value="HWE_HK"/>
    <property type="match status" value="1"/>
</dbReference>
<evidence type="ECO:0000256" key="22">
    <source>
        <dbReference type="SAM" id="Phobius"/>
    </source>
</evidence>
<evidence type="ECO:0000259" key="24">
    <source>
        <dbReference type="PROSITE" id="PS50113"/>
    </source>
</evidence>
<keyword evidence="4" id="KW-1003">Cell membrane</keyword>
<keyword evidence="21" id="KW-0175">Coiled coil</keyword>
<evidence type="ECO:0000256" key="9">
    <source>
        <dbReference type="ARBA" id="ARBA00022643"/>
    </source>
</evidence>
<dbReference type="PROSITE" id="PS50112">
    <property type="entry name" value="PAS"/>
    <property type="match status" value="1"/>
</dbReference>
<keyword evidence="18" id="KW-0843">Virulence</keyword>
<dbReference type="SMART" id="SM00091">
    <property type="entry name" value="PAS"/>
    <property type="match status" value="1"/>
</dbReference>
<feature type="transmembrane region" description="Helical" evidence="22">
    <location>
        <begin position="72"/>
        <end position="96"/>
    </location>
</feature>
<dbReference type="Pfam" id="PF08447">
    <property type="entry name" value="PAS_3"/>
    <property type="match status" value="1"/>
</dbReference>
<feature type="transmembrane region" description="Helical" evidence="22">
    <location>
        <begin position="108"/>
        <end position="133"/>
    </location>
</feature>
<feature type="transmembrane region" description="Helical" evidence="22">
    <location>
        <begin position="258"/>
        <end position="276"/>
    </location>
</feature>
<dbReference type="PANTHER" id="PTHR41523">
    <property type="entry name" value="TWO-COMPONENT SYSTEM SENSOR PROTEIN"/>
    <property type="match status" value="1"/>
</dbReference>
<keyword evidence="17" id="KW-0157">Chromophore</keyword>
<feature type="transmembrane region" description="Helical" evidence="22">
    <location>
        <begin position="178"/>
        <end position="198"/>
    </location>
</feature>
<keyword evidence="14" id="KW-0418">Kinase</keyword>
<keyword evidence="20" id="KW-0675">Receptor</keyword>
<dbReference type="EC" id="2.7.13.3" evidence="3"/>
<dbReference type="InterPro" id="IPR007895">
    <property type="entry name" value="MASE1"/>
</dbReference>
<evidence type="ECO:0000313" key="26">
    <source>
        <dbReference type="Proteomes" id="UP000003257"/>
    </source>
</evidence>
<reference evidence="25 26" key="1">
    <citation type="submission" date="2007-11" db="EMBL/GenBank/DDBJ databases">
        <authorList>
            <person name="Wagner-Dobler I."/>
            <person name="Ferriera S."/>
            <person name="Johnson J."/>
            <person name="Kravitz S."/>
            <person name="Beeson K."/>
            <person name="Sutton G."/>
            <person name="Rogers Y.-H."/>
            <person name="Friedman R."/>
            <person name="Frazier M."/>
            <person name="Venter J.C."/>
        </authorList>
    </citation>
    <scope>NUCLEOTIDE SEQUENCE [LARGE SCALE GENOMIC DNA]</scope>
    <source>
        <strain evidence="25 26">HEL-45</strain>
    </source>
</reference>
<keyword evidence="16 22" id="KW-1133">Transmembrane helix</keyword>
<name>A0ABM9X120_9RHOB</name>
<evidence type="ECO:0000256" key="3">
    <source>
        <dbReference type="ARBA" id="ARBA00012438"/>
    </source>
</evidence>
<organism evidence="25 26">
    <name type="scientific">Sulfitobacter indolifex HEL-45</name>
    <dbReference type="NCBI Taxonomy" id="391624"/>
    <lineage>
        <taxon>Bacteria</taxon>
        <taxon>Pseudomonadati</taxon>
        <taxon>Pseudomonadota</taxon>
        <taxon>Alphaproteobacteria</taxon>
        <taxon>Rhodobacterales</taxon>
        <taxon>Roseobacteraceae</taxon>
        <taxon>Sulfitobacter</taxon>
    </lineage>
</organism>
<evidence type="ECO:0000256" key="21">
    <source>
        <dbReference type="SAM" id="Coils"/>
    </source>
</evidence>
<dbReference type="Proteomes" id="UP000003257">
    <property type="component" value="Unassembled WGS sequence"/>
</dbReference>
<feature type="domain" description="PAS" evidence="23">
    <location>
        <begin position="307"/>
        <end position="377"/>
    </location>
</feature>
<evidence type="ECO:0000256" key="5">
    <source>
        <dbReference type="ARBA" id="ARBA00022543"/>
    </source>
</evidence>
<dbReference type="SUPFAM" id="SSF55785">
    <property type="entry name" value="PYP-like sensor domain (PAS domain)"/>
    <property type="match status" value="1"/>
</dbReference>
<evidence type="ECO:0000256" key="13">
    <source>
        <dbReference type="ARBA" id="ARBA00022741"/>
    </source>
</evidence>
<evidence type="ECO:0000256" key="6">
    <source>
        <dbReference type="ARBA" id="ARBA00022553"/>
    </source>
</evidence>
<comment type="subcellular location">
    <subcellularLocation>
        <location evidence="2">Cell membrane</location>
        <topology evidence="2">Multi-pass membrane protein</topology>
    </subcellularLocation>
</comment>
<proteinExistence type="predicted"/>
<dbReference type="NCBIfam" id="TIGR00229">
    <property type="entry name" value="sensory_box"/>
    <property type="match status" value="1"/>
</dbReference>
<evidence type="ECO:0000256" key="19">
    <source>
        <dbReference type="ARBA" id="ARBA00023136"/>
    </source>
</evidence>
<gene>
    <name evidence="25" type="ORF">OIHEL45_20251</name>
</gene>
<evidence type="ECO:0000256" key="15">
    <source>
        <dbReference type="ARBA" id="ARBA00022840"/>
    </source>
</evidence>
<keyword evidence="7" id="KW-0716">Sensory transduction</keyword>
<evidence type="ECO:0000256" key="7">
    <source>
        <dbReference type="ARBA" id="ARBA00022606"/>
    </source>
</evidence>
<protein>
    <recommendedName>
        <fullName evidence="3">histidine kinase</fullName>
        <ecNumber evidence="3">2.7.13.3</ecNumber>
    </recommendedName>
</protein>
<feature type="domain" description="PAC" evidence="24">
    <location>
        <begin position="381"/>
        <end position="433"/>
    </location>
</feature>
<dbReference type="EMBL" id="ABID01000035">
    <property type="protein sequence ID" value="EDQ03175.1"/>
    <property type="molecule type" value="Genomic_DNA"/>
</dbReference>
<dbReference type="InterPro" id="IPR000014">
    <property type="entry name" value="PAS"/>
</dbReference>
<evidence type="ECO:0000256" key="2">
    <source>
        <dbReference type="ARBA" id="ARBA00004651"/>
    </source>
</evidence>
<evidence type="ECO:0000256" key="16">
    <source>
        <dbReference type="ARBA" id="ARBA00022989"/>
    </source>
</evidence>
<evidence type="ECO:0000256" key="17">
    <source>
        <dbReference type="ARBA" id="ARBA00022991"/>
    </source>
</evidence>
<evidence type="ECO:0000259" key="23">
    <source>
        <dbReference type="PROSITE" id="PS50112"/>
    </source>
</evidence>
<evidence type="ECO:0000256" key="12">
    <source>
        <dbReference type="ARBA" id="ARBA00022737"/>
    </source>
</evidence>
<comment type="catalytic activity">
    <reaction evidence="1">
        <text>ATP + protein L-histidine = ADP + protein N-phospho-L-histidine.</text>
        <dbReference type="EC" id="2.7.13.3"/>
    </reaction>
</comment>
<keyword evidence="5" id="KW-0600">Photoreceptor protein</keyword>
<dbReference type="InterPro" id="IPR035965">
    <property type="entry name" value="PAS-like_dom_sf"/>
</dbReference>
<keyword evidence="13" id="KW-0547">Nucleotide-binding</keyword>
<accession>A0ABM9X120</accession>
<dbReference type="PANTHER" id="PTHR41523:SF7">
    <property type="entry name" value="HISTIDINE KINASE"/>
    <property type="match status" value="1"/>
</dbReference>
<dbReference type="InterPro" id="IPR013655">
    <property type="entry name" value="PAS_fold_3"/>
</dbReference>
<dbReference type="InterPro" id="IPR036890">
    <property type="entry name" value="HATPase_C_sf"/>
</dbReference>
<keyword evidence="11 22" id="KW-0812">Transmembrane</keyword>
<dbReference type="Gene3D" id="3.30.450.20">
    <property type="entry name" value="PAS domain"/>
    <property type="match status" value="1"/>
</dbReference>
<keyword evidence="6" id="KW-0597">Phosphoprotein</keyword>
<evidence type="ECO:0000256" key="10">
    <source>
        <dbReference type="ARBA" id="ARBA00022679"/>
    </source>
</evidence>
<keyword evidence="19 22" id="KW-0472">Membrane</keyword>